<dbReference type="PIRSF" id="PIRSF038996">
    <property type="entry name" value="FldA"/>
    <property type="match status" value="1"/>
</dbReference>
<evidence type="ECO:0000256" key="2">
    <source>
        <dbReference type="ARBA" id="ARBA00005267"/>
    </source>
</evidence>
<accession>A0A1G7RL94</accession>
<evidence type="ECO:0000256" key="1">
    <source>
        <dbReference type="ARBA" id="ARBA00001917"/>
    </source>
</evidence>
<evidence type="ECO:0000256" key="7">
    <source>
        <dbReference type="ARBA" id="ARBA00023231"/>
    </source>
</evidence>
<keyword evidence="3 8" id="KW-0813">Transport</keyword>
<reference evidence="10 11" key="1">
    <citation type="submission" date="2016-10" db="EMBL/GenBank/DDBJ databases">
        <authorList>
            <person name="de Groot N.N."/>
        </authorList>
    </citation>
    <scope>NUCLEOTIDE SEQUENCE [LARGE SCALE GENOMIC DNA]</scope>
    <source>
        <strain evidence="11">DSM 938 / 37b4</strain>
    </source>
</reference>
<sequence length="182" mass="19823">MAKIGLFFGSDTGTTRKIAKQIKDMFDDEVMAKPLNVNRTEVAAFMAHDFLILGTPTLGDGQLPGLSANAASESWEEFLPRIADQDFSGKTIALFGLGDQVTYPLEFVNALFFLHEFFSDRGAKLVGRWPATGYDFEDSLAVVDGEFLGLALDQDNQAALTPERLKGWLALIAADFGLVLPA</sequence>
<evidence type="ECO:0000256" key="6">
    <source>
        <dbReference type="ARBA" id="ARBA00022982"/>
    </source>
</evidence>
<organism evidence="10 11">
    <name type="scientific">Rhodobacter capsulatus</name>
    <name type="common">Rhodopseudomonas capsulata</name>
    <dbReference type="NCBI Taxonomy" id="1061"/>
    <lineage>
        <taxon>Bacteria</taxon>
        <taxon>Pseudomonadati</taxon>
        <taxon>Pseudomonadota</taxon>
        <taxon>Alphaproteobacteria</taxon>
        <taxon>Rhodobacterales</taxon>
        <taxon>Rhodobacter group</taxon>
        <taxon>Rhodobacter</taxon>
    </lineage>
</organism>
<dbReference type="Gene3D" id="3.40.50.360">
    <property type="match status" value="1"/>
</dbReference>
<dbReference type="InterPro" id="IPR050619">
    <property type="entry name" value="Flavodoxin"/>
</dbReference>
<dbReference type="Pfam" id="PF00258">
    <property type="entry name" value="Flavodoxin_1"/>
    <property type="match status" value="1"/>
</dbReference>
<dbReference type="InterPro" id="IPR008254">
    <property type="entry name" value="Flavodoxin/NO_synth"/>
</dbReference>
<feature type="domain" description="Flavodoxin-like" evidence="9">
    <location>
        <begin position="4"/>
        <end position="173"/>
    </location>
</feature>
<dbReference type="GO" id="GO:0010181">
    <property type="term" value="F:FMN binding"/>
    <property type="evidence" value="ECO:0007669"/>
    <property type="project" value="UniProtKB-UniRule"/>
</dbReference>
<dbReference type="EMBL" id="FNAY01000031">
    <property type="protein sequence ID" value="SDG11435.1"/>
    <property type="molecule type" value="Genomic_DNA"/>
</dbReference>
<evidence type="ECO:0000256" key="3">
    <source>
        <dbReference type="ARBA" id="ARBA00022448"/>
    </source>
</evidence>
<protein>
    <recommendedName>
        <fullName evidence="8">Flavodoxin</fullName>
    </recommendedName>
</protein>
<comment type="similarity">
    <text evidence="2 8">Belongs to the flavodoxin family.</text>
</comment>
<dbReference type="PROSITE" id="PS50902">
    <property type="entry name" value="FLAVODOXIN_LIKE"/>
    <property type="match status" value="1"/>
</dbReference>
<dbReference type="InterPro" id="IPR010086">
    <property type="entry name" value="Flavodoxin_lc"/>
</dbReference>
<dbReference type="PRINTS" id="PR00369">
    <property type="entry name" value="FLAVODOXIN"/>
</dbReference>
<evidence type="ECO:0000313" key="10">
    <source>
        <dbReference type="EMBL" id="SDG11435.1"/>
    </source>
</evidence>
<comment type="cofactor">
    <cofactor evidence="1 8">
        <name>FMN</name>
        <dbReference type="ChEBI" id="CHEBI:58210"/>
    </cofactor>
</comment>
<keyword evidence="4 8" id="KW-0285">Flavoprotein</keyword>
<dbReference type="PANTHER" id="PTHR42809:SF1">
    <property type="entry name" value="FLAVODOXIN 1"/>
    <property type="match status" value="1"/>
</dbReference>
<evidence type="ECO:0000256" key="4">
    <source>
        <dbReference type="ARBA" id="ARBA00022630"/>
    </source>
</evidence>
<evidence type="ECO:0000256" key="8">
    <source>
        <dbReference type="PIRNR" id="PIRNR038996"/>
    </source>
</evidence>
<evidence type="ECO:0000256" key="5">
    <source>
        <dbReference type="ARBA" id="ARBA00022643"/>
    </source>
</evidence>
<proteinExistence type="inferred from homology"/>
<evidence type="ECO:0000259" key="9">
    <source>
        <dbReference type="PROSITE" id="PS50902"/>
    </source>
</evidence>
<dbReference type="AlphaFoldDB" id="A0A1G7RL94"/>
<comment type="function">
    <text evidence="8">Low-potential electron donor to a number of redox enzymes.</text>
</comment>
<dbReference type="NCBIfam" id="NF006739">
    <property type="entry name" value="PRK09267.1-5"/>
    <property type="match status" value="1"/>
</dbReference>
<dbReference type="OrthoDB" id="359268at2"/>
<dbReference type="InterPro" id="IPR001094">
    <property type="entry name" value="Flavdoxin-like"/>
</dbReference>
<dbReference type="InterPro" id="IPR001226">
    <property type="entry name" value="Flavodoxin_CS"/>
</dbReference>
<dbReference type="Proteomes" id="UP000183812">
    <property type="component" value="Unassembled WGS sequence"/>
</dbReference>
<evidence type="ECO:0000313" key="11">
    <source>
        <dbReference type="Proteomes" id="UP000183812"/>
    </source>
</evidence>
<dbReference type="NCBIfam" id="TIGR01752">
    <property type="entry name" value="flav_long"/>
    <property type="match status" value="1"/>
</dbReference>
<dbReference type="GO" id="GO:0009055">
    <property type="term" value="F:electron transfer activity"/>
    <property type="evidence" value="ECO:0007669"/>
    <property type="project" value="UniProtKB-UniRule"/>
</dbReference>
<keyword evidence="5 8" id="KW-0288">FMN</keyword>
<keyword evidence="6 8" id="KW-0249">Electron transport</keyword>
<dbReference type="RefSeq" id="WP_074556052.1">
    <property type="nucleotide sequence ID" value="NZ_CP119563.1"/>
</dbReference>
<gene>
    <name evidence="10" type="ORF">SAMN04244550_03436</name>
</gene>
<dbReference type="SUPFAM" id="SSF52218">
    <property type="entry name" value="Flavoproteins"/>
    <property type="match status" value="1"/>
</dbReference>
<name>A0A1G7RL94_RHOCA</name>
<dbReference type="PROSITE" id="PS00201">
    <property type="entry name" value="FLAVODOXIN"/>
    <property type="match status" value="1"/>
</dbReference>
<keyword evidence="7" id="KW-0535">Nitrogen fixation</keyword>
<dbReference type="PANTHER" id="PTHR42809">
    <property type="entry name" value="FLAVODOXIN 2"/>
    <property type="match status" value="1"/>
</dbReference>
<dbReference type="InterPro" id="IPR029039">
    <property type="entry name" value="Flavoprotein-like_sf"/>
</dbReference>